<comment type="caution">
    <text evidence="2">The sequence shown here is derived from an EMBL/GenBank/DDBJ whole genome shotgun (WGS) entry which is preliminary data.</text>
</comment>
<reference evidence="2" key="1">
    <citation type="submission" date="2015-02" db="EMBL/GenBank/DDBJ databases">
        <authorList>
            <person name="Chooi Y.-H."/>
        </authorList>
    </citation>
    <scope>NUCLEOTIDE SEQUENCE [LARGE SCALE GENOMIC DNA]</scope>
    <source>
        <strain evidence="2">LAMA 915</strain>
    </source>
</reference>
<dbReference type="EMBL" id="JYNE01000019">
    <property type="protein sequence ID" value="KNH02816.1"/>
    <property type="molecule type" value="Genomic_DNA"/>
</dbReference>
<dbReference type="GO" id="GO:0009882">
    <property type="term" value="F:blue light photoreceptor activity"/>
    <property type="evidence" value="ECO:0007669"/>
    <property type="project" value="InterPro"/>
</dbReference>
<dbReference type="PATRIC" id="fig|1306953.7.peg.2836"/>
<accession>A0A0L1KFY6</accession>
<dbReference type="STRING" id="1306953.J121_2745"/>
<dbReference type="Proteomes" id="UP000037446">
    <property type="component" value="Unassembled WGS sequence"/>
</dbReference>
<dbReference type="GO" id="GO:0071949">
    <property type="term" value="F:FAD binding"/>
    <property type="evidence" value="ECO:0007669"/>
    <property type="project" value="InterPro"/>
</dbReference>
<proteinExistence type="predicted"/>
<dbReference type="SUPFAM" id="SSF54975">
    <property type="entry name" value="Acylphosphatase/BLUF domain-like"/>
    <property type="match status" value="1"/>
</dbReference>
<dbReference type="InterPro" id="IPR036046">
    <property type="entry name" value="Acylphosphatase-like_dom_sf"/>
</dbReference>
<dbReference type="InterPro" id="IPR007024">
    <property type="entry name" value="BLUF_domain"/>
</dbReference>
<dbReference type="PROSITE" id="PS50925">
    <property type="entry name" value="BLUF"/>
    <property type="match status" value="1"/>
</dbReference>
<sequence>MNRVLQIAYVSRASSVLAPDDVFKIIETSARNNSRDDLTGFLIFAENRFFQVVEGSRSAIDALLSRLGEDTRHSQIEILSQTEIAQRAFPNWRMKRLKPDTRIGAPIGETPGLDHFPTHLKHLVRQFLAASQPATEAA</sequence>
<dbReference type="Pfam" id="PF04940">
    <property type="entry name" value="BLUF"/>
    <property type="match status" value="1"/>
</dbReference>
<evidence type="ECO:0000313" key="3">
    <source>
        <dbReference type="Proteomes" id="UP000037446"/>
    </source>
</evidence>
<protein>
    <recommendedName>
        <fullName evidence="1">BLUF domain-containing protein</fullName>
    </recommendedName>
</protein>
<feature type="domain" description="BLUF" evidence="1">
    <location>
        <begin position="4"/>
        <end position="95"/>
    </location>
</feature>
<dbReference type="AlphaFoldDB" id="A0A0L1KFY6"/>
<gene>
    <name evidence="2" type="ORF">J121_2745</name>
</gene>
<evidence type="ECO:0000259" key="1">
    <source>
        <dbReference type="PROSITE" id="PS50925"/>
    </source>
</evidence>
<dbReference type="Gene3D" id="3.30.70.100">
    <property type="match status" value="1"/>
</dbReference>
<name>A0A0L1KFY6_9SPHN</name>
<organism evidence="2 3">
    <name type="scientific">Qipengyuania citrea LAMA 915</name>
    <dbReference type="NCBI Taxonomy" id="1306953"/>
    <lineage>
        <taxon>Bacteria</taxon>
        <taxon>Pseudomonadati</taxon>
        <taxon>Pseudomonadota</taxon>
        <taxon>Alphaproteobacteria</taxon>
        <taxon>Sphingomonadales</taxon>
        <taxon>Erythrobacteraceae</taxon>
        <taxon>Qipengyuania</taxon>
    </lineage>
</organism>
<evidence type="ECO:0000313" key="2">
    <source>
        <dbReference type="EMBL" id="KNH02816.1"/>
    </source>
</evidence>
<dbReference type="SMART" id="SM01034">
    <property type="entry name" value="BLUF"/>
    <property type="match status" value="1"/>
</dbReference>